<accession>A0ABP6QMK8</accession>
<gene>
    <name evidence="2" type="ORF">GCM10010468_80870</name>
</gene>
<reference evidence="3" key="1">
    <citation type="journal article" date="2019" name="Int. J. Syst. Evol. Microbiol.">
        <title>The Global Catalogue of Microorganisms (GCM) 10K type strain sequencing project: providing services to taxonomists for standard genome sequencing and annotation.</title>
        <authorList>
            <consortium name="The Broad Institute Genomics Platform"/>
            <consortium name="The Broad Institute Genome Sequencing Center for Infectious Disease"/>
            <person name="Wu L."/>
            <person name="Ma J."/>
        </authorList>
    </citation>
    <scope>NUCLEOTIDE SEQUENCE [LARGE SCALE GENOMIC DNA]</scope>
    <source>
        <strain evidence="3">JCM 9377</strain>
    </source>
</reference>
<dbReference type="RefSeq" id="WP_344839974.1">
    <property type="nucleotide sequence ID" value="NZ_BAAAUV010000055.1"/>
</dbReference>
<feature type="domain" description="MEDS" evidence="1">
    <location>
        <begin position="14"/>
        <end position="170"/>
    </location>
</feature>
<protein>
    <recommendedName>
        <fullName evidence="1">MEDS domain-containing protein</fullName>
    </recommendedName>
</protein>
<comment type="caution">
    <text evidence="2">The sequence shown here is derived from an EMBL/GenBank/DDBJ whole genome shotgun (WGS) entry which is preliminary data.</text>
</comment>
<dbReference type="EMBL" id="BAAAUV010000055">
    <property type="protein sequence ID" value="GAA3242973.1"/>
    <property type="molecule type" value="Genomic_DNA"/>
</dbReference>
<dbReference type="Pfam" id="PF14417">
    <property type="entry name" value="MEDS"/>
    <property type="match status" value="1"/>
</dbReference>
<evidence type="ECO:0000313" key="3">
    <source>
        <dbReference type="Proteomes" id="UP001501237"/>
    </source>
</evidence>
<keyword evidence="3" id="KW-1185">Reference proteome</keyword>
<sequence>MFVRRSVRDLLPGDHAWLPYGSESEQGHVIGDWVRHGLSIRDKVIYVTDAEAWELPGMFGEDLGPAVRAGLLTLIPVGEACLTAGMFDPAKMVETLSDEIKKADEQEFRGIRVTPDMSWAFSEPFGDARLDSCEREFAGHVCPSISVTAICQTDVRRCDPGQLDLLKQHHEVRVIPNPDFDDPVLSITRTYQPLGLHLKGELDEARQGRFEEVGRPGEVGG</sequence>
<dbReference type="InterPro" id="IPR025847">
    <property type="entry name" value="MEDS_domain"/>
</dbReference>
<evidence type="ECO:0000313" key="2">
    <source>
        <dbReference type="EMBL" id="GAA3242973.1"/>
    </source>
</evidence>
<organism evidence="2 3">
    <name type="scientific">Actinocorallia longicatena</name>
    <dbReference type="NCBI Taxonomy" id="111803"/>
    <lineage>
        <taxon>Bacteria</taxon>
        <taxon>Bacillati</taxon>
        <taxon>Actinomycetota</taxon>
        <taxon>Actinomycetes</taxon>
        <taxon>Streptosporangiales</taxon>
        <taxon>Thermomonosporaceae</taxon>
        <taxon>Actinocorallia</taxon>
    </lineage>
</organism>
<name>A0ABP6QMK8_9ACTN</name>
<dbReference type="Proteomes" id="UP001501237">
    <property type="component" value="Unassembled WGS sequence"/>
</dbReference>
<evidence type="ECO:0000259" key="1">
    <source>
        <dbReference type="Pfam" id="PF14417"/>
    </source>
</evidence>
<proteinExistence type="predicted"/>